<dbReference type="HOGENOM" id="CLU_210464_0_0_11"/>
<sequence length="57" mass="6248">MTAHSSEKTTLPYAETGWSKAKRRQGTKARTCLPAVLERSATQRGAEADDNIVRGED</sequence>
<evidence type="ECO:0000256" key="1">
    <source>
        <dbReference type="SAM" id="MobiDB-lite"/>
    </source>
</evidence>
<evidence type="ECO:0000313" key="3">
    <source>
        <dbReference type="Proteomes" id="UP000015423"/>
    </source>
</evidence>
<name>S5VRJ2_STRC3</name>
<organism evidence="2 3">
    <name type="scientific">Streptomyces collinus (strain DSM 40733 / Tue 365)</name>
    <dbReference type="NCBI Taxonomy" id="1214242"/>
    <lineage>
        <taxon>Bacteria</taxon>
        <taxon>Bacillati</taxon>
        <taxon>Actinomycetota</taxon>
        <taxon>Actinomycetes</taxon>
        <taxon>Kitasatosporales</taxon>
        <taxon>Streptomycetaceae</taxon>
        <taxon>Streptomyces</taxon>
    </lineage>
</organism>
<accession>S5VRJ2</accession>
<feature type="region of interest" description="Disordered" evidence="1">
    <location>
        <begin position="1"/>
        <end position="30"/>
    </location>
</feature>
<dbReference type="KEGG" id="sci:B446_32740"/>
<dbReference type="Proteomes" id="UP000015423">
    <property type="component" value="Chromosome"/>
</dbReference>
<dbReference type="EMBL" id="CP006259">
    <property type="protein sequence ID" value="AGS73352.1"/>
    <property type="molecule type" value="Genomic_DNA"/>
</dbReference>
<dbReference type="STRING" id="1214242.B446_32740"/>
<proteinExistence type="predicted"/>
<protein>
    <submittedName>
        <fullName evidence="2">Uncharacterized protein</fullName>
    </submittedName>
</protein>
<reference evidence="2 3" key="2">
    <citation type="journal article" date="2013" name="J. Biotechnol.">
        <title>Complete genome sequence of the kirromycin producer Streptomyces collinus Tu 365 consisting of a linear chromosome and two linear plasmids.</title>
        <authorList>
            <person name="Ruckert C."/>
            <person name="Szczepanowski R."/>
            <person name="Albersmeier A."/>
            <person name="Goesmann A."/>
            <person name="Iftime D."/>
            <person name="Musiol E.M."/>
            <person name="Blin K."/>
            <person name="Wohlleben W."/>
            <person name="Puhler A."/>
            <person name="Kalinowski J."/>
            <person name="Weber T."/>
        </authorList>
    </citation>
    <scope>NUCLEOTIDE SEQUENCE [LARGE SCALE GENOMIC DNA]</scope>
    <source>
        <strain evidence="3">DSM 40733 / Tue 365</strain>
    </source>
</reference>
<evidence type="ECO:0000313" key="2">
    <source>
        <dbReference type="EMBL" id="AGS73352.1"/>
    </source>
</evidence>
<dbReference type="PATRIC" id="fig|1214242.5.peg.6711"/>
<gene>
    <name evidence="2" type="ORF">B446_32740</name>
</gene>
<reference evidence="3" key="1">
    <citation type="submission" date="2012-10" db="EMBL/GenBank/DDBJ databases">
        <title>The complete genome sequence of Streptomyces collinus Tu 365.</title>
        <authorList>
            <person name="Ruckert C."/>
            <person name="Szczepanowski R."/>
            <person name="Goesmann A."/>
            <person name="Pross E.K."/>
            <person name="Musiol E.M."/>
            <person name="Blin K."/>
            <person name="Wohlleben W."/>
            <person name="Puhler A."/>
            <person name="Weber T."/>
            <person name="Kalinowski J."/>
        </authorList>
    </citation>
    <scope>NUCLEOTIDE SEQUENCE [LARGE SCALE GENOMIC DNA]</scope>
    <source>
        <strain evidence="3">DSM 40733 / Tue 365</strain>
    </source>
</reference>
<keyword evidence="3" id="KW-1185">Reference proteome</keyword>
<dbReference type="RefSeq" id="WP_020943761.1">
    <property type="nucleotide sequence ID" value="NC_021985.1"/>
</dbReference>
<dbReference type="AlphaFoldDB" id="S5VRJ2"/>